<dbReference type="GO" id="GO:0097163">
    <property type="term" value="F:sulfur carrier activity"/>
    <property type="evidence" value="ECO:0007669"/>
    <property type="project" value="TreeGrafter"/>
</dbReference>
<dbReference type="PANTHER" id="PTHR37010">
    <property type="entry name" value="SULFURTRANSFERASE TUSE"/>
    <property type="match status" value="1"/>
</dbReference>
<keyword evidence="4" id="KW-0808">Transferase</keyword>
<evidence type="ECO:0000256" key="2">
    <source>
        <dbReference type="ARBA" id="ARBA00005718"/>
    </source>
</evidence>
<sequence>MTEAHWEVINFLRDYYDEYNVAPMIRILTKAIGKKFGKEKGNTKYLYELYPGGPSKQACKIAGLPKPTGCI</sequence>
<dbReference type="InterPro" id="IPR042072">
    <property type="entry name" value="DsrC-like_C"/>
</dbReference>
<dbReference type="EMBL" id="UOGC01000087">
    <property type="protein sequence ID" value="VAX19386.1"/>
    <property type="molecule type" value="Genomic_DNA"/>
</dbReference>
<dbReference type="NCBIfam" id="TIGR03342">
    <property type="entry name" value="dsrC_tusE_dsvC"/>
    <property type="match status" value="1"/>
</dbReference>
<gene>
    <name evidence="5" type="ORF">MNBD_NITROSPINAE01-1940</name>
</gene>
<dbReference type="GO" id="GO:0002143">
    <property type="term" value="P:tRNA wobble position uridine thiolation"/>
    <property type="evidence" value="ECO:0007669"/>
    <property type="project" value="TreeGrafter"/>
</dbReference>
<dbReference type="PANTHER" id="PTHR37010:SF1">
    <property type="entry name" value="SULFURTRANSFERASE TUSE"/>
    <property type="match status" value="1"/>
</dbReference>
<organism evidence="5">
    <name type="scientific">hydrothermal vent metagenome</name>
    <dbReference type="NCBI Taxonomy" id="652676"/>
    <lineage>
        <taxon>unclassified sequences</taxon>
        <taxon>metagenomes</taxon>
        <taxon>ecological metagenomes</taxon>
    </lineage>
</organism>
<dbReference type="GO" id="GO:0005737">
    <property type="term" value="C:cytoplasm"/>
    <property type="evidence" value="ECO:0007669"/>
    <property type="project" value="UniProtKB-SubCell"/>
</dbReference>
<name>A0A3B1BM14_9ZZZZ</name>
<dbReference type="InterPro" id="IPR007453">
    <property type="entry name" value="DsrC/TusE"/>
</dbReference>
<protein>
    <submittedName>
        <fullName evidence="5">tRNA 2-thiouridine synthesis protein TusE @ Sulfur redox associated protein DsrC</fullName>
    </submittedName>
</protein>
<proteinExistence type="inferred from homology"/>
<dbReference type="FunFam" id="1.10.10.370:FF:000001">
    <property type="entry name" value="Sulfurtransferase"/>
    <property type="match status" value="1"/>
</dbReference>
<comment type="subcellular location">
    <subcellularLocation>
        <location evidence="1">Cytoplasm</location>
    </subcellularLocation>
</comment>
<accession>A0A3B1BM14</accession>
<dbReference type="Pfam" id="PF04358">
    <property type="entry name" value="DsrC"/>
    <property type="match status" value="1"/>
</dbReference>
<reference evidence="5" key="1">
    <citation type="submission" date="2018-06" db="EMBL/GenBank/DDBJ databases">
        <authorList>
            <person name="Zhirakovskaya E."/>
        </authorList>
    </citation>
    <scope>NUCLEOTIDE SEQUENCE</scope>
</reference>
<evidence type="ECO:0000256" key="3">
    <source>
        <dbReference type="ARBA" id="ARBA00022490"/>
    </source>
</evidence>
<dbReference type="SUPFAM" id="SSF69721">
    <property type="entry name" value="DsrC, the gamma subunit of dissimilatory sulfite reductase"/>
    <property type="match status" value="1"/>
</dbReference>
<comment type="similarity">
    <text evidence="2">Belongs to the DsrC/TusE family.</text>
</comment>
<evidence type="ECO:0000313" key="5">
    <source>
        <dbReference type="EMBL" id="VAX19386.1"/>
    </source>
</evidence>
<dbReference type="PIRSF" id="PIRSF006223">
    <property type="entry name" value="DsrC_TusE"/>
    <property type="match status" value="1"/>
</dbReference>
<dbReference type="AlphaFoldDB" id="A0A3B1BM14"/>
<evidence type="ECO:0000256" key="1">
    <source>
        <dbReference type="ARBA" id="ARBA00004496"/>
    </source>
</evidence>
<dbReference type="Gene3D" id="1.10.10.370">
    <property type="entry name" value="DsrC-like protein, C-terminal domain"/>
    <property type="match status" value="1"/>
</dbReference>
<evidence type="ECO:0000256" key="4">
    <source>
        <dbReference type="ARBA" id="ARBA00022679"/>
    </source>
</evidence>
<keyword evidence="3" id="KW-0963">Cytoplasm</keyword>
<dbReference type="InterPro" id="IPR025526">
    <property type="entry name" value="DsrC-like_dom_sf"/>
</dbReference>
<dbReference type="GO" id="GO:0016740">
    <property type="term" value="F:transferase activity"/>
    <property type="evidence" value="ECO:0007669"/>
    <property type="project" value="UniProtKB-KW"/>
</dbReference>